<evidence type="ECO:0000259" key="7">
    <source>
        <dbReference type="Pfam" id="PF06813"/>
    </source>
</evidence>
<dbReference type="PANTHER" id="PTHR21576:SF158">
    <property type="entry name" value="RIBOSOMAL RNA-PROCESSING PROTEIN 12-LIKE CONSERVED DOMAIN-CONTAINING PROTEIN"/>
    <property type="match status" value="1"/>
</dbReference>
<comment type="caution">
    <text evidence="8">The sequence shown here is derived from an EMBL/GenBank/DDBJ whole genome shotgun (WGS) entry which is preliminary data.</text>
</comment>
<evidence type="ECO:0000256" key="2">
    <source>
        <dbReference type="ARBA" id="ARBA00022692"/>
    </source>
</evidence>
<reference evidence="8 9" key="1">
    <citation type="submission" date="2015-06" db="EMBL/GenBank/DDBJ databases">
        <title>Talaromyces atroroseus IBT 11181 draft genome.</title>
        <authorList>
            <person name="Rasmussen K.B."/>
            <person name="Rasmussen S."/>
            <person name="Petersen B."/>
            <person name="Sicheritz-Ponten T."/>
            <person name="Mortensen U.H."/>
            <person name="Thrane U."/>
        </authorList>
    </citation>
    <scope>NUCLEOTIDE SEQUENCE [LARGE SCALE GENOMIC DNA]</scope>
    <source>
        <strain evidence="8 9">IBT 11181</strain>
    </source>
</reference>
<protein>
    <recommendedName>
        <fullName evidence="7">Nodulin-like domain-containing protein</fullName>
    </recommendedName>
</protein>
<dbReference type="Gene3D" id="1.20.1250.20">
    <property type="entry name" value="MFS general substrate transporter like domains"/>
    <property type="match status" value="2"/>
</dbReference>
<dbReference type="EMBL" id="LFMY01000010">
    <property type="protein sequence ID" value="OKL58239.1"/>
    <property type="molecule type" value="Genomic_DNA"/>
</dbReference>
<evidence type="ECO:0000256" key="1">
    <source>
        <dbReference type="ARBA" id="ARBA00004141"/>
    </source>
</evidence>
<feature type="transmembrane region" description="Helical" evidence="6">
    <location>
        <begin position="319"/>
        <end position="340"/>
    </location>
</feature>
<feature type="region of interest" description="Disordered" evidence="5">
    <location>
        <begin position="219"/>
        <end position="239"/>
    </location>
</feature>
<sequence length="546" mass="59477">MVFGSLKTQRFISLVAATLVALASGTNYAYSAWAPQFAERLVLSSKQINMIGIAGNIGLYCSGVFTGYLTDTRGPIITLPMGVAALILGYYPLYLAYQHGPNYLSLGSLCFFAWLTGLGGSAAFSAAIKAAASNFPNKRGTATAFPLAALGLSAFFFSSMASVLFRSQVGPFLLLLADGTSLMVLISGLFLRIIPPEKDYKAVPGRDAEDGSRFIIEQPQEIGRQRTNSASSPLPSSSAQPLLTDITASARLHRTSAELEEALDADEVSSLVSKPESLQYPHDHDGHVIQSHQSEQEIGENDSHYPDIRGFALLWKREFWQQFVMMALLSGIGLMTINNIGNDTKALWKYYDDSADSQFILRHQVLHVSLLSFGSFLGRLSSGVGSDFLVLRLDMSRFWCIFLSSTVFTITQIAGTSISNPNHLYILSSLTGLAYGFLFGVFPSVVAHTFGISGLSQNWGVMSLAPVLSGNIFNLLYGAIYDQHSVVGPQGQRDCTEGLQCYQSAYYVTFFSGLTGMAVSLYAIWQERQIHGKAGRRKSEVHERLA</sequence>
<dbReference type="GO" id="GO:0000329">
    <property type="term" value="C:fungal-type vacuole membrane"/>
    <property type="evidence" value="ECO:0007669"/>
    <property type="project" value="TreeGrafter"/>
</dbReference>
<dbReference type="InterPro" id="IPR010658">
    <property type="entry name" value="Nodulin-like"/>
</dbReference>
<dbReference type="Proteomes" id="UP000214365">
    <property type="component" value="Unassembled WGS sequence"/>
</dbReference>
<keyword evidence="3 6" id="KW-1133">Transmembrane helix</keyword>
<dbReference type="STRING" id="1441469.A0A225ARN4"/>
<comment type="subcellular location">
    <subcellularLocation>
        <location evidence="1">Membrane</location>
        <topology evidence="1">Multi-pass membrane protein</topology>
    </subcellularLocation>
</comment>
<feature type="transmembrane region" description="Helical" evidence="6">
    <location>
        <begin position="144"/>
        <end position="165"/>
    </location>
</feature>
<feature type="compositionally biased region" description="Low complexity" evidence="5">
    <location>
        <begin position="229"/>
        <end position="239"/>
    </location>
</feature>
<dbReference type="InterPro" id="IPR036259">
    <property type="entry name" value="MFS_trans_sf"/>
</dbReference>
<evidence type="ECO:0000256" key="4">
    <source>
        <dbReference type="ARBA" id="ARBA00023136"/>
    </source>
</evidence>
<feature type="transmembrane region" description="Helical" evidence="6">
    <location>
        <begin position="103"/>
        <end position="132"/>
    </location>
</feature>
<organism evidence="8 9">
    <name type="scientific">Talaromyces atroroseus</name>
    <dbReference type="NCBI Taxonomy" id="1441469"/>
    <lineage>
        <taxon>Eukaryota</taxon>
        <taxon>Fungi</taxon>
        <taxon>Dikarya</taxon>
        <taxon>Ascomycota</taxon>
        <taxon>Pezizomycotina</taxon>
        <taxon>Eurotiomycetes</taxon>
        <taxon>Eurotiomycetidae</taxon>
        <taxon>Eurotiales</taxon>
        <taxon>Trichocomaceae</taxon>
        <taxon>Talaromyces</taxon>
        <taxon>Talaromyces sect. Trachyspermi</taxon>
    </lineage>
</organism>
<feature type="transmembrane region" description="Helical" evidence="6">
    <location>
        <begin position="171"/>
        <end position="191"/>
    </location>
</feature>
<dbReference type="OrthoDB" id="410267at2759"/>
<feature type="transmembrane region" description="Helical" evidence="6">
    <location>
        <begin position="398"/>
        <end position="418"/>
    </location>
</feature>
<feature type="transmembrane region" description="Helical" evidence="6">
    <location>
        <begin position="459"/>
        <end position="480"/>
    </location>
</feature>
<feature type="transmembrane region" description="Helical" evidence="6">
    <location>
        <begin position="76"/>
        <end position="97"/>
    </location>
</feature>
<feature type="domain" description="Nodulin-like" evidence="7">
    <location>
        <begin position="10"/>
        <end position="199"/>
    </location>
</feature>
<dbReference type="Pfam" id="PF06813">
    <property type="entry name" value="Nodulin-like"/>
    <property type="match status" value="1"/>
</dbReference>
<evidence type="ECO:0000256" key="6">
    <source>
        <dbReference type="SAM" id="Phobius"/>
    </source>
</evidence>
<feature type="transmembrane region" description="Helical" evidence="6">
    <location>
        <begin position="424"/>
        <end position="447"/>
    </location>
</feature>
<evidence type="ECO:0000256" key="3">
    <source>
        <dbReference type="ARBA" id="ARBA00022989"/>
    </source>
</evidence>
<evidence type="ECO:0000256" key="5">
    <source>
        <dbReference type="SAM" id="MobiDB-lite"/>
    </source>
</evidence>
<keyword evidence="9" id="KW-1185">Reference proteome</keyword>
<dbReference type="PANTHER" id="PTHR21576">
    <property type="entry name" value="UNCHARACTERIZED NODULIN-LIKE PROTEIN"/>
    <property type="match status" value="1"/>
</dbReference>
<dbReference type="RefSeq" id="XP_020118360.1">
    <property type="nucleotide sequence ID" value="XM_020269011.1"/>
</dbReference>
<feature type="transmembrane region" description="Helical" evidence="6">
    <location>
        <begin position="506"/>
        <end position="525"/>
    </location>
</feature>
<keyword evidence="4 6" id="KW-0472">Membrane</keyword>
<dbReference type="AlphaFoldDB" id="A0A225ARN4"/>
<gene>
    <name evidence="8" type="ORF">UA08_06704</name>
</gene>
<name>A0A225ARN4_TALAT</name>
<evidence type="ECO:0000313" key="8">
    <source>
        <dbReference type="EMBL" id="OKL58239.1"/>
    </source>
</evidence>
<proteinExistence type="predicted"/>
<evidence type="ECO:0000313" key="9">
    <source>
        <dbReference type="Proteomes" id="UP000214365"/>
    </source>
</evidence>
<dbReference type="SUPFAM" id="SSF103473">
    <property type="entry name" value="MFS general substrate transporter"/>
    <property type="match status" value="1"/>
</dbReference>
<dbReference type="GeneID" id="31006459"/>
<accession>A0A225ARN4</accession>
<keyword evidence="2 6" id="KW-0812">Transmembrane</keyword>